<comment type="domain">
    <text evidence="10">Lacks alpha-helical transmembrane segments, suggesting that it resides in the membrane via beta-sheet conformations similar to those predicted for other outer membrane proteins and porin.</text>
</comment>
<keyword evidence="2" id="KW-0813">Transport</keyword>
<dbReference type="GO" id="GO:1990456">
    <property type="term" value="P:mitochondrion-endoplasmic reticulum membrane tethering"/>
    <property type="evidence" value="ECO:0007669"/>
    <property type="project" value="TreeGrafter"/>
</dbReference>
<evidence type="ECO:0000313" key="13">
    <source>
        <dbReference type="EMBL" id="KAF2725290.1"/>
    </source>
</evidence>
<evidence type="ECO:0000256" key="2">
    <source>
        <dbReference type="ARBA" id="ARBA00022448"/>
    </source>
</evidence>
<keyword evidence="5 10" id="KW-1000">Mitochondrion outer membrane</keyword>
<dbReference type="PANTHER" id="PTHR28185:SF1">
    <property type="entry name" value="MITOCHONDRIAL DISTRIBUTION AND MORPHOLOGY PROTEIN 34"/>
    <property type="match status" value="1"/>
</dbReference>
<comment type="function">
    <text evidence="10">Component of the ERMES/MDM complex, which serves as a molecular tether to connect the endoplasmic reticulum (ER) and mitochondria. Components of this complex are involved in the control of mitochondrial shape and protein biogenesis, and function in nonvesicular lipid trafficking between the ER and mitochondria. MDM34 is required for the interaction of the ER-resident membrane protein MMM1 and the outer mitochondrial membrane-resident beta-barrel protein MDM10.</text>
</comment>
<dbReference type="Pfam" id="PF26545">
    <property type="entry name" value="Mdm34_N"/>
    <property type="match status" value="1"/>
</dbReference>
<evidence type="ECO:0000256" key="5">
    <source>
        <dbReference type="ARBA" id="ARBA00022787"/>
    </source>
</evidence>
<keyword evidence="6" id="KW-0445">Lipid transport</keyword>
<keyword evidence="4 10" id="KW-0812">Transmembrane</keyword>
<evidence type="ECO:0000256" key="6">
    <source>
        <dbReference type="ARBA" id="ARBA00023055"/>
    </source>
</evidence>
<dbReference type="PANTHER" id="PTHR28185">
    <property type="entry name" value="MITOCHONDRIAL DISTRIBUTION AND MORPHOLOGY PROTEIN 34"/>
    <property type="match status" value="1"/>
</dbReference>
<evidence type="ECO:0000256" key="11">
    <source>
        <dbReference type="SAM" id="MobiDB-lite"/>
    </source>
</evidence>
<organism evidence="13 14">
    <name type="scientific">Polychaeton citri CBS 116435</name>
    <dbReference type="NCBI Taxonomy" id="1314669"/>
    <lineage>
        <taxon>Eukaryota</taxon>
        <taxon>Fungi</taxon>
        <taxon>Dikarya</taxon>
        <taxon>Ascomycota</taxon>
        <taxon>Pezizomycotina</taxon>
        <taxon>Dothideomycetes</taxon>
        <taxon>Dothideomycetidae</taxon>
        <taxon>Capnodiales</taxon>
        <taxon>Capnodiaceae</taxon>
        <taxon>Polychaeton</taxon>
    </lineage>
</organism>
<feature type="compositionally biased region" description="Polar residues" evidence="11">
    <location>
        <begin position="394"/>
        <end position="436"/>
    </location>
</feature>
<feature type="compositionally biased region" description="Basic residues" evidence="11">
    <location>
        <begin position="363"/>
        <end position="381"/>
    </location>
</feature>
<dbReference type="InterPro" id="IPR027536">
    <property type="entry name" value="MDM34"/>
</dbReference>
<evidence type="ECO:0000256" key="1">
    <source>
        <dbReference type="ARBA" id="ARBA00004370"/>
    </source>
</evidence>
<keyword evidence="7" id="KW-0446">Lipid-binding</keyword>
<dbReference type="Proteomes" id="UP000799441">
    <property type="component" value="Unassembled WGS sequence"/>
</dbReference>
<comment type="caution">
    <text evidence="13">The sequence shown here is derived from an EMBL/GenBank/DDBJ whole genome shotgun (WGS) entry which is preliminary data.</text>
</comment>
<reference evidence="13" key="1">
    <citation type="journal article" date="2020" name="Stud. Mycol.">
        <title>101 Dothideomycetes genomes: a test case for predicting lifestyles and emergence of pathogens.</title>
        <authorList>
            <person name="Haridas S."/>
            <person name="Albert R."/>
            <person name="Binder M."/>
            <person name="Bloem J."/>
            <person name="Labutti K."/>
            <person name="Salamov A."/>
            <person name="Andreopoulos B."/>
            <person name="Baker S."/>
            <person name="Barry K."/>
            <person name="Bills G."/>
            <person name="Bluhm B."/>
            <person name="Cannon C."/>
            <person name="Castanera R."/>
            <person name="Culley D."/>
            <person name="Daum C."/>
            <person name="Ezra D."/>
            <person name="Gonzalez J."/>
            <person name="Henrissat B."/>
            <person name="Kuo A."/>
            <person name="Liang C."/>
            <person name="Lipzen A."/>
            <person name="Lutzoni F."/>
            <person name="Magnuson J."/>
            <person name="Mondo S."/>
            <person name="Nolan M."/>
            <person name="Ohm R."/>
            <person name="Pangilinan J."/>
            <person name="Park H.-J."/>
            <person name="Ramirez L."/>
            <person name="Alfaro M."/>
            <person name="Sun H."/>
            <person name="Tritt A."/>
            <person name="Yoshinaga Y."/>
            <person name="Zwiers L.-H."/>
            <person name="Turgeon B."/>
            <person name="Goodwin S."/>
            <person name="Spatafora J."/>
            <person name="Crous P."/>
            <person name="Grigoriev I."/>
        </authorList>
    </citation>
    <scope>NUCLEOTIDE SEQUENCE</scope>
    <source>
        <strain evidence="13">CBS 116435</strain>
    </source>
</reference>
<comment type="subcellular location">
    <subcellularLocation>
        <location evidence="1">Membrane</location>
    </subcellularLocation>
    <subcellularLocation>
        <location evidence="10">Mitochondrion outer membrane</location>
        <topology evidence="10">Multi-pass membrane protein</topology>
    </subcellularLocation>
    <text evidence="10">The ERMES/MDM complex localizes to a few discrete foci (around 10 per single cell), that represent mitochondria-endoplasmic reticulum junctions. These foci are often found next to mtDNA nucleoids.</text>
</comment>
<evidence type="ECO:0000256" key="7">
    <source>
        <dbReference type="ARBA" id="ARBA00023121"/>
    </source>
</evidence>
<name>A0A9P4QGC0_9PEZI</name>
<feature type="compositionally biased region" description="Polar residues" evidence="11">
    <location>
        <begin position="336"/>
        <end position="362"/>
    </location>
</feature>
<keyword evidence="3 10" id="KW-1134">Transmembrane beta strand</keyword>
<feature type="domain" description="SMP-LTD" evidence="12">
    <location>
        <begin position="1"/>
        <end position="205"/>
    </location>
</feature>
<protein>
    <recommendedName>
        <fullName evidence="10">Mitochondrial distribution and morphology protein 34</fullName>
    </recommendedName>
</protein>
<keyword evidence="14" id="KW-1185">Reference proteome</keyword>
<dbReference type="AlphaFoldDB" id="A0A9P4QGC0"/>
<evidence type="ECO:0000256" key="3">
    <source>
        <dbReference type="ARBA" id="ARBA00022452"/>
    </source>
</evidence>
<dbReference type="InterPro" id="IPR058825">
    <property type="entry name" value="MDM34_N"/>
</dbReference>
<feature type="compositionally biased region" description="Basic and acidic residues" evidence="11">
    <location>
        <begin position="205"/>
        <end position="215"/>
    </location>
</feature>
<sequence length="645" mass="70834">MAFNFNWSPLIADTERARDMLTTALNKSPKPPIIVDDIIVHELNLGSTPPELEILEIGDLAEDRFKGIFKMRYNGDAYLTLKTRVQANPLNTYLSTKPGFASPETVAASSGLTIPLQITLSEIRLNGFVILVFSKQKGITTVFRNDPLEGLKVSSTFDSIPFVRDYLQRTIESQLRVLFMEDLPSIIHRLSLRVFNPEAQAAEYPEPKRDVEGRAPVDPFSSPPQQTYDNDGWPMDDPTRFSLHSQDELYPTFSQKNLLRLAALTDSQRTLSLFTPNIRDTVYRAWASSAERTEAQSGMSTPLHSKPTVLSMSNIQSSLAHHSASARSSVSSQASENGSLISRPTMSSMGSSPTVYTLSSGKSRPHGSRKRKNRIVNLRKNRSGDDSGEGSSSAQTPSLNDGASVSSGYTESAGHTTSNTSAGRAASSTDPTTISPTFEREGEVNTPERSPQKKKTVGFQHEADFPYDQHSGTIRQRRPQTPRASTNPLHARLDGDDDDEATPRASQVLPPRKAREDGSVHRPPQPRLDVHHPQSDRKPHQHRHQTHSPLASPFNPASASSEGSTGGILENAWMMKMQHDVARKIAEEKAKGRDFWRSPSGDSLMLRRHHAGSADGDGDIGGDGGDAPIHTHQGREEDAPPAYTS</sequence>
<proteinExistence type="inferred from homology"/>
<dbReference type="GO" id="GO:0008289">
    <property type="term" value="F:lipid binding"/>
    <property type="evidence" value="ECO:0007669"/>
    <property type="project" value="UniProtKB-KW"/>
</dbReference>
<feature type="compositionally biased region" description="Basic and acidic residues" evidence="11">
    <location>
        <begin position="528"/>
        <end position="538"/>
    </location>
</feature>
<dbReference type="HAMAP" id="MF_03105">
    <property type="entry name" value="Mdm34"/>
    <property type="match status" value="1"/>
</dbReference>
<comment type="similarity">
    <text evidence="10">Belongs to the MDM34 family.</text>
</comment>
<evidence type="ECO:0000259" key="12">
    <source>
        <dbReference type="PROSITE" id="PS51847"/>
    </source>
</evidence>
<gene>
    <name evidence="10" type="primary">MDM34</name>
    <name evidence="13" type="ORF">K431DRAFT_281238</name>
</gene>
<evidence type="ECO:0000256" key="9">
    <source>
        <dbReference type="ARBA" id="ARBA00023136"/>
    </source>
</evidence>
<dbReference type="OrthoDB" id="17927at2759"/>
<evidence type="ECO:0000256" key="8">
    <source>
        <dbReference type="ARBA" id="ARBA00023128"/>
    </source>
</evidence>
<evidence type="ECO:0000256" key="10">
    <source>
        <dbReference type="HAMAP-Rule" id="MF_03105"/>
    </source>
</evidence>
<dbReference type="PROSITE" id="PS51847">
    <property type="entry name" value="SMP"/>
    <property type="match status" value="1"/>
</dbReference>
<dbReference type="GO" id="GO:0032865">
    <property type="term" value="C:ERMES complex"/>
    <property type="evidence" value="ECO:0007669"/>
    <property type="project" value="UniProtKB-UniRule"/>
</dbReference>
<dbReference type="GO" id="GO:0007005">
    <property type="term" value="P:mitochondrion organization"/>
    <property type="evidence" value="ECO:0007669"/>
    <property type="project" value="InterPro"/>
</dbReference>
<comment type="subunit">
    <text evidence="10">Component of the ER-mitochondria encounter structure (ERMES) or MDM complex, composed of MMM1, MDM10, MDM12 and MDM34.</text>
</comment>
<dbReference type="CDD" id="cd21673">
    <property type="entry name" value="SMP_Mdm34"/>
    <property type="match status" value="1"/>
</dbReference>
<evidence type="ECO:0000256" key="4">
    <source>
        <dbReference type="ARBA" id="ARBA00022692"/>
    </source>
</evidence>
<dbReference type="InterPro" id="IPR031468">
    <property type="entry name" value="SMP_LBD"/>
</dbReference>
<keyword evidence="8 10" id="KW-0496">Mitochondrion</keyword>
<keyword evidence="9 10" id="KW-0472">Membrane</keyword>
<accession>A0A9P4QGC0</accession>
<feature type="region of interest" description="Disordered" evidence="11">
    <location>
        <begin position="202"/>
        <end position="239"/>
    </location>
</feature>
<dbReference type="EMBL" id="MU003768">
    <property type="protein sequence ID" value="KAF2725290.1"/>
    <property type="molecule type" value="Genomic_DNA"/>
</dbReference>
<feature type="region of interest" description="Disordered" evidence="11">
    <location>
        <begin position="317"/>
        <end position="566"/>
    </location>
</feature>
<feature type="compositionally biased region" description="Low complexity" evidence="11">
    <location>
        <begin position="317"/>
        <end position="335"/>
    </location>
</feature>
<feature type="region of interest" description="Disordered" evidence="11">
    <location>
        <begin position="591"/>
        <end position="645"/>
    </location>
</feature>
<evidence type="ECO:0000313" key="14">
    <source>
        <dbReference type="Proteomes" id="UP000799441"/>
    </source>
</evidence>
<dbReference type="GO" id="GO:0015914">
    <property type="term" value="P:phospholipid transport"/>
    <property type="evidence" value="ECO:0007669"/>
    <property type="project" value="TreeGrafter"/>
</dbReference>